<accession>A0A2Y9B0T3</accession>
<reference evidence="3 5" key="2">
    <citation type="submission" date="2018-03" db="EMBL/GenBank/DDBJ databases">
        <title>Genomic Encyclopedia of Archaeal and Bacterial Type Strains, Phase II (KMG-II): from individual species to whole genera.</title>
        <authorList>
            <person name="Goeker M."/>
        </authorList>
    </citation>
    <scope>NUCLEOTIDE SEQUENCE [LARGE SCALE GENOMIC DNA]</scope>
    <source>
        <strain evidence="3 5">DSM 25227</strain>
    </source>
</reference>
<evidence type="ECO:0008006" key="7">
    <source>
        <dbReference type="Google" id="ProtNLM"/>
    </source>
</evidence>
<keyword evidence="2" id="KW-0472">Membrane</keyword>
<sequence length="206" mass="22929">MGAGRVQAPPPLRPAGRQATPEFEEDTRRQSPLDITILDTALEVIDFRSFSNLWFWIALAALWSTASHWVVGVPFDLVRRAARGNAQALEDMVVLANIQARRLLFIADATGLLTTALTFFVVTTLALLAFLYWIEFAQALLLLFLPMMIVGWLTLRTARKIEGLDPVDLGNLLAHHRRMVQAVGVVAIFVTSMFGMWINMNHSALG</sequence>
<dbReference type="EMBL" id="QGDJ01000012">
    <property type="protein sequence ID" value="PWJ14389.1"/>
    <property type="molecule type" value="Genomic_DNA"/>
</dbReference>
<keyword evidence="2" id="KW-1133">Transmembrane helix</keyword>
<gene>
    <name evidence="3" type="ORF">BCF38_11212</name>
    <name evidence="4" type="ORF">SAMN05421539_11212</name>
</gene>
<evidence type="ECO:0000256" key="2">
    <source>
        <dbReference type="SAM" id="Phobius"/>
    </source>
</evidence>
<proteinExistence type="predicted"/>
<feature type="region of interest" description="Disordered" evidence="1">
    <location>
        <begin position="1"/>
        <end position="28"/>
    </location>
</feature>
<reference evidence="4 6" key="1">
    <citation type="submission" date="2016-10" db="EMBL/GenBank/DDBJ databases">
        <authorList>
            <person name="Cai Z."/>
        </authorList>
    </citation>
    <scope>NUCLEOTIDE SEQUENCE [LARGE SCALE GENOMIC DNA]</scope>
    <source>
        <strain evidence="4 6">DSM 25227</strain>
    </source>
</reference>
<feature type="transmembrane region" description="Helical" evidence="2">
    <location>
        <begin position="53"/>
        <end position="75"/>
    </location>
</feature>
<evidence type="ECO:0000313" key="5">
    <source>
        <dbReference type="Proteomes" id="UP000245839"/>
    </source>
</evidence>
<dbReference type="AlphaFoldDB" id="A0A2Y9B0T3"/>
<protein>
    <recommendedName>
        <fullName evidence="7">Component of SufBCD complex</fullName>
    </recommendedName>
</protein>
<dbReference type="Proteomes" id="UP000245839">
    <property type="component" value="Unassembled WGS sequence"/>
</dbReference>
<evidence type="ECO:0000256" key="1">
    <source>
        <dbReference type="SAM" id="MobiDB-lite"/>
    </source>
</evidence>
<feature type="transmembrane region" description="Helical" evidence="2">
    <location>
        <begin position="111"/>
        <end position="134"/>
    </location>
</feature>
<dbReference type="Proteomes" id="UP000251571">
    <property type="component" value="Unassembled WGS sequence"/>
</dbReference>
<keyword evidence="2" id="KW-0812">Transmembrane</keyword>
<evidence type="ECO:0000313" key="6">
    <source>
        <dbReference type="Proteomes" id="UP000251571"/>
    </source>
</evidence>
<name>A0A2Y9B0T3_9RHOB</name>
<keyword evidence="5" id="KW-1185">Reference proteome</keyword>
<feature type="transmembrane region" description="Helical" evidence="2">
    <location>
        <begin position="140"/>
        <end position="158"/>
    </location>
</feature>
<organism evidence="4 6">
    <name type="scientific">Jannaschia seohaensis</name>
    <dbReference type="NCBI Taxonomy" id="475081"/>
    <lineage>
        <taxon>Bacteria</taxon>
        <taxon>Pseudomonadati</taxon>
        <taxon>Pseudomonadota</taxon>
        <taxon>Alphaproteobacteria</taxon>
        <taxon>Rhodobacterales</taxon>
        <taxon>Roseobacteraceae</taxon>
        <taxon>Jannaschia</taxon>
    </lineage>
</organism>
<feature type="transmembrane region" description="Helical" evidence="2">
    <location>
        <begin position="179"/>
        <end position="198"/>
    </location>
</feature>
<evidence type="ECO:0000313" key="3">
    <source>
        <dbReference type="EMBL" id="PWJ14389.1"/>
    </source>
</evidence>
<evidence type="ECO:0000313" key="4">
    <source>
        <dbReference type="EMBL" id="SSA50100.1"/>
    </source>
</evidence>
<dbReference type="EMBL" id="UETC01000012">
    <property type="protein sequence ID" value="SSA50100.1"/>
    <property type="molecule type" value="Genomic_DNA"/>
</dbReference>